<gene>
    <name evidence="9" type="ORF">ACFOPQ_05620</name>
</gene>
<dbReference type="CDD" id="cd06261">
    <property type="entry name" value="TM_PBP2"/>
    <property type="match status" value="1"/>
</dbReference>
<evidence type="ECO:0000256" key="7">
    <source>
        <dbReference type="RuleBase" id="RU363032"/>
    </source>
</evidence>
<keyword evidence="3" id="KW-1003">Cell membrane</keyword>
<feature type="transmembrane region" description="Helical" evidence="7">
    <location>
        <begin position="227"/>
        <end position="256"/>
    </location>
</feature>
<name>A0ABV8A3H2_9DEIO</name>
<evidence type="ECO:0000259" key="8">
    <source>
        <dbReference type="PROSITE" id="PS50928"/>
    </source>
</evidence>
<dbReference type="EMBL" id="JBHRZF010000052">
    <property type="protein sequence ID" value="MFC3860242.1"/>
    <property type="molecule type" value="Genomic_DNA"/>
</dbReference>
<evidence type="ECO:0000256" key="1">
    <source>
        <dbReference type="ARBA" id="ARBA00004651"/>
    </source>
</evidence>
<dbReference type="InterPro" id="IPR025966">
    <property type="entry name" value="OppC_N"/>
</dbReference>
<evidence type="ECO:0000256" key="6">
    <source>
        <dbReference type="ARBA" id="ARBA00023136"/>
    </source>
</evidence>
<comment type="caution">
    <text evidence="9">The sequence shown here is derived from an EMBL/GenBank/DDBJ whole genome shotgun (WGS) entry which is preliminary data.</text>
</comment>
<organism evidence="9 10">
    <name type="scientific">Deinococcus antarcticus</name>
    <dbReference type="NCBI Taxonomy" id="1298767"/>
    <lineage>
        <taxon>Bacteria</taxon>
        <taxon>Thermotogati</taxon>
        <taxon>Deinococcota</taxon>
        <taxon>Deinococci</taxon>
        <taxon>Deinococcales</taxon>
        <taxon>Deinococcaceae</taxon>
        <taxon>Deinococcus</taxon>
    </lineage>
</organism>
<proteinExistence type="inferred from homology"/>
<comment type="similarity">
    <text evidence="7">Belongs to the binding-protein-dependent transport system permease family.</text>
</comment>
<feature type="domain" description="ABC transmembrane type-1" evidence="8">
    <location>
        <begin position="93"/>
        <end position="299"/>
    </location>
</feature>
<comment type="subcellular location">
    <subcellularLocation>
        <location evidence="1 7">Cell membrane</location>
        <topology evidence="1 7">Multi-pass membrane protein</topology>
    </subcellularLocation>
</comment>
<dbReference type="Proteomes" id="UP001595748">
    <property type="component" value="Unassembled WGS sequence"/>
</dbReference>
<dbReference type="Gene3D" id="1.10.3720.10">
    <property type="entry name" value="MetI-like"/>
    <property type="match status" value="1"/>
</dbReference>
<dbReference type="InterPro" id="IPR000515">
    <property type="entry name" value="MetI-like"/>
</dbReference>
<dbReference type="InterPro" id="IPR050366">
    <property type="entry name" value="BP-dependent_transpt_permease"/>
</dbReference>
<protein>
    <submittedName>
        <fullName evidence="9">ABC transporter permease</fullName>
    </submittedName>
</protein>
<dbReference type="InterPro" id="IPR035906">
    <property type="entry name" value="MetI-like_sf"/>
</dbReference>
<keyword evidence="10" id="KW-1185">Reference proteome</keyword>
<feature type="transmembrane region" description="Helical" evidence="7">
    <location>
        <begin position="173"/>
        <end position="192"/>
    </location>
</feature>
<dbReference type="PANTHER" id="PTHR43386">
    <property type="entry name" value="OLIGOPEPTIDE TRANSPORT SYSTEM PERMEASE PROTEIN APPC"/>
    <property type="match status" value="1"/>
</dbReference>
<dbReference type="Pfam" id="PF12911">
    <property type="entry name" value="OppC_N"/>
    <property type="match status" value="1"/>
</dbReference>
<dbReference type="RefSeq" id="WP_380076394.1">
    <property type="nucleotide sequence ID" value="NZ_JBHRZF010000052.1"/>
</dbReference>
<feature type="transmembrane region" description="Helical" evidence="7">
    <location>
        <begin position="95"/>
        <end position="120"/>
    </location>
</feature>
<evidence type="ECO:0000313" key="9">
    <source>
        <dbReference type="EMBL" id="MFC3860242.1"/>
    </source>
</evidence>
<reference evidence="10" key="1">
    <citation type="journal article" date="2019" name="Int. J. Syst. Evol. Microbiol.">
        <title>The Global Catalogue of Microorganisms (GCM) 10K type strain sequencing project: providing services to taxonomists for standard genome sequencing and annotation.</title>
        <authorList>
            <consortium name="The Broad Institute Genomics Platform"/>
            <consortium name="The Broad Institute Genome Sequencing Center for Infectious Disease"/>
            <person name="Wu L."/>
            <person name="Ma J."/>
        </authorList>
    </citation>
    <scope>NUCLEOTIDE SEQUENCE [LARGE SCALE GENOMIC DNA]</scope>
    <source>
        <strain evidence="10">CCTCC AB 2013263</strain>
    </source>
</reference>
<keyword evidence="5 7" id="KW-1133">Transmembrane helix</keyword>
<dbReference type="Pfam" id="PF00528">
    <property type="entry name" value="BPD_transp_1"/>
    <property type="match status" value="1"/>
</dbReference>
<feature type="transmembrane region" description="Helical" evidence="7">
    <location>
        <begin position="32"/>
        <end position="54"/>
    </location>
</feature>
<evidence type="ECO:0000256" key="2">
    <source>
        <dbReference type="ARBA" id="ARBA00022448"/>
    </source>
</evidence>
<keyword evidence="6 7" id="KW-0472">Membrane</keyword>
<accession>A0ABV8A3H2</accession>
<evidence type="ECO:0000256" key="4">
    <source>
        <dbReference type="ARBA" id="ARBA00022692"/>
    </source>
</evidence>
<dbReference type="PROSITE" id="PS50928">
    <property type="entry name" value="ABC_TM1"/>
    <property type="match status" value="1"/>
</dbReference>
<sequence>MTTVPTTATKADTHKSYSMQQLAMRKLRKHKAAMISLAFIAVLALIAIFAPFIAPHDPNAQDLAGVYAPPSASYPLGQDELGRDLLSRIIFGSRVSLIVGFAVAFLSVFLGTLMGLLAGFFGGWVDNFISRFIEIMLSLPVLALQLVMSGLFLSSDAAIFKTIRENFGNSASVVIIITIFSVFGWMGTARLVRGEVLRMKNLEYVDAARALGASNNRVMWRHLVPNLLGIIIVSATFDVGSAILGEAALSFLGFGIQPPVSTWGNMLSNAQEVVLDKPWIPFYPGLAILFTVLAFNFLGDGLRDAFDPKSRH</sequence>
<keyword evidence="2 7" id="KW-0813">Transport</keyword>
<keyword evidence="4 7" id="KW-0812">Transmembrane</keyword>
<dbReference type="PANTHER" id="PTHR43386:SF23">
    <property type="entry name" value="ABC TRANSPORTER"/>
    <property type="match status" value="1"/>
</dbReference>
<evidence type="ECO:0000256" key="5">
    <source>
        <dbReference type="ARBA" id="ARBA00022989"/>
    </source>
</evidence>
<evidence type="ECO:0000313" key="10">
    <source>
        <dbReference type="Proteomes" id="UP001595748"/>
    </source>
</evidence>
<feature type="transmembrane region" description="Helical" evidence="7">
    <location>
        <begin position="132"/>
        <end position="153"/>
    </location>
</feature>
<feature type="transmembrane region" description="Helical" evidence="7">
    <location>
        <begin position="282"/>
        <end position="302"/>
    </location>
</feature>
<dbReference type="SUPFAM" id="SSF161098">
    <property type="entry name" value="MetI-like"/>
    <property type="match status" value="1"/>
</dbReference>
<evidence type="ECO:0000256" key="3">
    <source>
        <dbReference type="ARBA" id="ARBA00022475"/>
    </source>
</evidence>